<dbReference type="AlphaFoldDB" id="A0A1R1PBV4"/>
<keyword evidence="4" id="KW-1185">Reference proteome</keyword>
<proteinExistence type="predicted"/>
<name>A0A1R1PBV4_ZANCU</name>
<dbReference type="Pfam" id="PF00650">
    <property type="entry name" value="CRAL_TRIO"/>
    <property type="match status" value="1"/>
</dbReference>
<feature type="domain" description="CRAL-TRIO" evidence="2">
    <location>
        <begin position="1"/>
        <end position="99"/>
    </location>
</feature>
<dbReference type="SUPFAM" id="SSF52087">
    <property type="entry name" value="CRAL/TRIO domain"/>
    <property type="match status" value="1"/>
</dbReference>
<evidence type="ECO:0000259" key="2">
    <source>
        <dbReference type="PROSITE" id="PS50191"/>
    </source>
</evidence>
<feature type="transmembrane region" description="Helical" evidence="1">
    <location>
        <begin position="9"/>
        <end position="28"/>
    </location>
</feature>
<dbReference type="GO" id="GO:0008526">
    <property type="term" value="F:phosphatidylinositol transfer activity"/>
    <property type="evidence" value="ECO:0007669"/>
    <property type="project" value="TreeGrafter"/>
</dbReference>
<evidence type="ECO:0000313" key="4">
    <source>
        <dbReference type="Proteomes" id="UP000188320"/>
    </source>
</evidence>
<dbReference type="PANTHER" id="PTHR45824:SF29">
    <property type="entry name" value="GH16843P"/>
    <property type="match status" value="1"/>
</dbReference>
<dbReference type="InterPro" id="IPR052578">
    <property type="entry name" value="PI_Transfer_CRAL-TRIO"/>
</dbReference>
<keyword evidence="1" id="KW-0472">Membrane</keyword>
<sequence length="117" mass="13698">MQSHYPERMYIGIILNPPTIFLVLYKIISPFIDPETKRRVAFASTSGNDYNSGSGSENGHASVKKKIKKRDMGPWVDLDDYFDLNLLEYKLGGYAKWQYIHEVYWPHIVEFYKNNCN</sequence>
<dbReference type="Gene3D" id="3.40.525.10">
    <property type="entry name" value="CRAL-TRIO lipid binding domain"/>
    <property type="match status" value="1"/>
</dbReference>
<keyword evidence="1" id="KW-0812">Transmembrane</keyword>
<gene>
    <name evidence="3" type="ORF">AX774_g8195</name>
</gene>
<dbReference type="InterPro" id="IPR036865">
    <property type="entry name" value="CRAL-TRIO_dom_sf"/>
</dbReference>
<dbReference type="PROSITE" id="PS50191">
    <property type="entry name" value="CRAL_TRIO"/>
    <property type="match status" value="1"/>
</dbReference>
<dbReference type="OrthoDB" id="75724at2759"/>
<comment type="caution">
    <text evidence="3">The sequence shown here is derived from an EMBL/GenBank/DDBJ whole genome shotgun (WGS) entry which is preliminary data.</text>
</comment>
<evidence type="ECO:0000256" key="1">
    <source>
        <dbReference type="SAM" id="Phobius"/>
    </source>
</evidence>
<accession>A0A1R1PBV4</accession>
<keyword evidence="1" id="KW-1133">Transmembrane helix</keyword>
<dbReference type="Proteomes" id="UP000188320">
    <property type="component" value="Unassembled WGS sequence"/>
</dbReference>
<reference evidence="4" key="1">
    <citation type="submission" date="2017-01" db="EMBL/GenBank/DDBJ databases">
        <authorList>
            <person name="Wang Y."/>
            <person name="White M."/>
            <person name="Kvist S."/>
            <person name="Moncalvo J.-M."/>
        </authorList>
    </citation>
    <scope>NUCLEOTIDE SEQUENCE [LARGE SCALE GENOMIC DNA]</scope>
    <source>
        <strain evidence="4">COL-18-3</strain>
    </source>
</reference>
<dbReference type="CDD" id="cd00170">
    <property type="entry name" value="SEC14"/>
    <property type="match status" value="1"/>
</dbReference>
<dbReference type="PANTHER" id="PTHR45824">
    <property type="entry name" value="GH16843P"/>
    <property type="match status" value="1"/>
</dbReference>
<dbReference type="InterPro" id="IPR001251">
    <property type="entry name" value="CRAL-TRIO_dom"/>
</dbReference>
<dbReference type="EMBL" id="LSSK01001929">
    <property type="protein sequence ID" value="OMH78421.1"/>
    <property type="molecule type" value="Genomic_DNA"/>
</dbReference>
<protein>
    <recommendedName>
        <fullName evidence="2">CRAL-TRIO domain-containing protein</fullName>
    </recommendedName>
</protein>
<evidence type="ECO:0000313" key="3">
    <source>
        <dbReference type="EMBL" id="OMH78421.1"/>
    </source>
</evidence>
<organism evidence="3 4">
    <name type="scientific">Zancudomyces culisetae</name>
    <name type="common">Gut fungus</name>
    <name type="synonym">Smittium culisetae</name>
    <dbReference type="NCBI Taxonomy" id="1213189"/>
    <lineage>
        <taxon>Eukaryota</taxon>
        <taxon>Fungi</taxon>
        <taxon>Fungi incertae sedis</taxon>
        <taxon>Zoopagomycota</taxon>
        <taxon>Kickxellomycotina</taxon>
        <taxon>Harpellomycetes</taxon>
        <taxon>Harpellales</taxon>
        <taxon>Legeriomycetaceae</taxon>
        <taxon>Zancudomyces</taxon>
    </lineage>
</organism>